<accession>A0A0V1HX45</accession>
<protein>
    <submittedName>
        <fullName evidence="1">Uncharacterized protein</fullName>
    </submittedName>
</protein>
<dbReference type="Proteomes" id="UP000055024">
    <property type="component" value="Unassembled WGS sequence"/>
</dbReference>
<reference evidence="1 2" key="1">
    <citation type="submission" date="2015-01" db="EMBL/GenBank/DDBJ databases">
        <title>Evolution of Trichinella species and genotypes.</title>
        <authorList>
            <person name="Korhonen P.K."/>
            <person name="Edoardo P."/>
            <person name="Giuseppe L.R."/>
            <person name="Gasser R.B."/>
        </authorList>
    </citation>
    <scope>NUCLEOTIDE SEQUENCE [LARGE SCALE GENOMIC DNA]</scope>
    <source>
        <strain evidence="1">ISS1029</strain>
    </source>
</reference>
<sequence length="117" mass="13058">MELLGPACTAGSARYPGADLSFYRLPPNLRGHLITRRRDCLRKRPLFTEQPANPSLSIGSSLTPTTVVRCPNAAIVISRAVGPQYCCPDRALRTLTRSVLRRRGRRHSVRNNEFSLN</sequence>
<gene>
    <name evidence="1" type="ORF">T11_3060</name>
</gene>
<comment type="caution">
    <text evidence="1">The sequence shown here is derived from an EMBL/GenBank/DDBJ whole genome shotgun (WGS) entry which is preliminary data.</text>
</comment>
<name>A0A0V1HX45_9BILA</name>
<organism evidence="1 2">
    <name type="scientific">Trichinella zimbabwensis</name>
    <dbReference type="NCBI Taxonomy" id="268475"/>
    <lineage>
        <taxon>Eukaryota</taxon>
        <taxon>Metazoa</taxon>
        <taxon>Ecdysozoa</taxon>
        <taxon>Nematoda</taxon>
        <taxon>Enoplea</taxon>
        <taxon>Dorylaimia</taxon>
        <taxon>Trichinellida</taxon>
        <taxon>Trichinellidae</taxon>
        <taxon>Trichinella</taxon>
    </lineage>
</organism>
<evidence type="ECO:0000313" key="1">
    <source>
        <dbReference type="EMBL" id="KRZ15030.1"/>
    </source>
</evidence>
<proteinExistence type="predicted"/>
<dbReference type="EMBL" id="JYDP01000020">
    <property type="protein sequence ID" value="KRZ15030.1"/>
    <property type="molecule type" value="Genomic_DNA"/>
</dbReference>
<evidence type="ECO:0000313" key="2">
    <source>
        <dbReference type="Proteomes" id="UP000055024"/>
    </source>
</evidence>
<dbReference type="AlphaFoldDB" id="A0A0V1HX45"/>
<keyword evidence="2" id="KW-1185">Reference proteome</keyword>